<evidence type="ECO:0000256" key="2">
    <source>
        <dbReference type="ARBA" id="ARBA00022723"/>
    </source>
</evidence>
<reference evidence="4 5" key="1">
    <citation type="submission" date="2021-03" db="EMBL/GenBank/DDBJ databases">
        <title>The first data on the complete genome of the tetrodotoxin-producing bacterium.</title>
        <authorList>
            <person name="Melnikova D.I."/>
            <person name="Nijland R."/>
            <person name="Magarlamov T.Y."/>
        </authorList>
    </citation>
    <scope>NUCLEOTIDE SEQUENCE [LARGE SCALE GENOMIC DNA]</scope>
    <source>
        <strain evidence="4 5">1839</strain>
    </source>
</reference>
<name>A0ABX8F951_9BACI</name>
<keyword evidence="3" id="KW-0460">Magnesium</keyword>
<sequence length="404" mass="46908">MRLFSDLHDEELGKIFYKQPVDFNKRSDKDQLAYALGATLYMPATRPNIHQDLLSKKHSGLTSMVICLEDAIGDWEVERAEKLVVEELLRLQEDMKKGFIQEDDLPLLFIRIRSYEQLLRLINQAEQALSLLTGIVIPKFNPVNGTEIINEIQMLHQRENFKLYVMPILETREIIYKETRLDELLKIKAVLDEFSDYVLNVRIGATDFCGLFGIRRNTDTTIYDIAIMRDCITDILNIFSRSDSPYLVSGPVWEHFSSKERRLKPQLRQTPFRQRYGQKGLELRTDLIDQQMDGLIREVLMDISNGIIGKTIIHPTHIKAVQALNTVSCEEYLDAKMILEQADGQKGVLKSSYSNKMNEIKPHYYWAEKTIKKSLIYGVLHEDYTYIDILESTIHAKHSESVKY</sequence>
<dbReference type="Gene3D" id="3.20.20.60">
    <property type="entry name" value="Phosphoenolpyruvate-binding domains"/>
    <property type="match status" value="2"/>
</dbReference>
<keyword evidence="4" id="KW-0456">Lyase</keyword>
<organism evidence="4 5">
    <name type="scientific">Cytobacillus gottheilii</name>
    <dbReference type="NCBI Taxonomy" id="859144"/>
    <lineage>
        <taxon>Bacteria</taxon>
        <taxon>Bacillati</taxon>
        <taxon>Bacillota</taxon>
        <taxon>Bacilli</taxon>
        <taxon>Bacillales</taxon>
        <taxon>Bacillaceae</taxon>
        <taxon>Cytobacillus</taxon>
    </lineage>
</organism>
<gene>
    <name evidence="4" type="ORF">J1899_13640</name>
</gene>
<dbReference type="RefSeq" id="WP_214474516.1">
    <property type="nucleotide sequence ID" value="NZ_CANKUS010000015.1"/>
</dbReference>
<dbReference type="GO" id="GO:0016829">
    <property type="term" value="F:lyase activity"/>
    <property type="evidence" value="ECO:0007669"/>
    <property type="project" value="UniProtKB-KW"/>
</dbReference>
<keyword evidence="5" id="KW-1185">Reference proteome</keyword>
<evidence type="ECO:0000256" key="1">
    <source>
        <dbReference type="ARBA" id="ARBA00001946"/>
    </source>
</evidence>
<proteinExistence type="predicted"/>
<dbReference type="Proteomes" id="UP000679247">
    <property type="component" value="Chromosome"/>
</dbReference>
<dbReference type="InterPro" id="IPR039480">
    <property type="entry name" value="C-C_Bond_Lyase-like"/>
</dbReference>
<dbReference type="PANTHER" id="PTHR32308:SF10">
    <property type="entry name" value="CITRATE LYASE SUBUNIT BETA"/>
    <property type="match status" value="1"/>
</dbReference>
<dbReference type="Pfam" id="PF15617">
    <property type="entry name" value="C-C_Bond_Lyase"/>
    <property type="match status" value="1"/>
</dbReference>
<dbReference type="EMBL" id="CP071709">
    <property type="protein sequence ID" value="QVY60077.1"/>
    <property type="molecule type" value="Genomic_DNA"/>
</dbReference>
<dbReference type="PANTHER" id="PTHR32308">
    <property type="entry name" value="LYASE BETA SUBUNIT, PUTATIVE (AFU_ORTHOLOGUE AFUA_4G13030)-RELATED"/>
    <property type="match status" value="1"/>
</dbReference>
<accession>A0ABX8F951</accession>
<dbReference type="InterPro" id="IPR015813">
    <property type="entry name" value="Pyrv/PenolPyrv_kinase-like_dom"/>
</dbReference>
<keyword evidence="2" id="KW-0479">Metal-binding</keyword>
<dbReference type="SUPFAM" id="SSF51621">
    <property type="entry name" value="Phosphoenolpyruvate/pyruvate domain"/>
    <property type="match status" value="1"/>
</dbReference>
<evidence type="ECO:0000256" key="3">
    <source>
        <dbReference type="ARBA" id="ARBA00022842"/>
    </source>
</evidence>
<dbReference type="InterPro" id="IPR040442">
    <property type="entry name" value="Pyrv_kinase-like_dom_sf"/>
</dbReference>
<evidence type="ECO:0000313" key="5">
    <source>
        <dbReference type="Proteomes" id="UP000679247"/>
    </source>
</evidence>
<comment type="cofactor">
    <cofactor evidence="1">
        <name>Mg(2+)</name>
        <dbReference type="ChEBI" id="CHEBI:18420"/>
    </cofactor>
</comment>
<evidence type="ECO:0000313" key="4">
    <source>
        <dbReference type="EMBL" id="QVY60077.1"/>
    </source>
</evidence>
<protein>
    <submittedName>
        <fullName evidence="4">HpcH/HpaI aldolase/citrate lyase family protein</fullName>
    </submittedName>
</protein>